<dbReference type="InterPro" id="IPR000792">
    <property type="entry name" value="Tscrpt_reg_LuxR_C"/>
</dbReference>
<sequence>MAHHPFPLAARVSPPRARSRDIQRERLLARLEAARECKLVLLSAGAGSGKTTLLGQWRHALIKARARVAWLSLAPQDQELRSFCAALCGALQAAGIAGDWESRAGSLARMPPAAAAGALADALAAIPGHLWIMIDQFHHARDREVVALVRALADPQWQHLSLVIASRTTVPLPLGRLRASGELFEAGPSELWFDPQETRALLRLRLGTSVPLDTVIRVQEASAGWPAGVQLLASAQRDTTAAAAVDHARGTPGAPALQAYFDEEILADVDAGALAFMRHLSLLDGFCEGLAAHVTGDSQTRDRLDALASRHLLIVAAGHGAQGEHYRYRFPPMLGRCLRDIAGRAGIDAAAVHRRAAGWYARHGMLTEGLWHAMRCDDFALVVRLCEDHGQRLPSVTQLREFRLWTKRQPPQRLAAHPQVQMLAAWASIMTVRPDEAEHWLARLEAGPGRAQVPAALITLARAAICVQRDDSTQAWDLLQGIAAGALPHPDHEAIHAGLRVRCLAALGRHDPARPAYDGPLRAAGMHGPPQELMLLAAAAAACALLRQGNALEAEAIGSRALARAEAAFGRRSIAACACAAVVAETHYERNQLDAARQVLADRRGLLQASSPDLVLRAARCHARLLARQGHASAALSALRMAQAAFTRDGFARGHASMLAEQCHLAVHAGDLRHAAMLLDALQALASTHTGAGPRAAGIRALAALSEARLALAKRQPQHALALLDPLRTLATAWRREQWVVISDLLQARALADLGRHVEAAAALRLALASGMRLGLLRTLLDEYHGIGAMLAQAQGCADSASGAYLAQLRAPLDASAGTPATPAVPAPAVPPCISVPGLTPREQDIVALLDQAMSNKRIALALNISIVTVKWNLRQIFDKLGVSSRYEAIVTARALAEQAAARPAS</sequence>
<dbReference type="AlphaFoldDB" id="A0A375I9M7"/>
<dbReference type="EMBL" id="LT991977">
    <property type="protein sequence ID" value="SPK74746.1"/>
    <property type="molecule type" value="Genomic_DNA"/>
</dbReference>
<dbReference type="InterPro" id="IPR036388">
    <property type="entry name" value="WH-like_DNA-bd_sf"/>
</dbReference>
<dbReference type="PANTHER" id="PTHR43214:SF41">
    <property type="entry name" value="NITRATE_NITRITE RESPONSE REGULATOR PROTEIN NARP"/>
    <property type="match status" value="1"/>
</dbReference>
<proteinExistence type="predicted"/>
<keyword evidence="1" id="KW-0805">Transcription regulation</keyword>
<dbReference type="InterPro" id="IPR016032">
    <property type="entry name" value="Sig_transdc_resp-reg_C-effctor"/>
</dbReference>
<evidence type="ECO:0000256" key="3">
    <source>
        <dbReference type="ARBA" id="ARBA00023163"/>
    </source>
</evidence>
<reference evidence="5 7" key="1">
    <citation type="submission" date="2018-01" db="EMBL/GenBank/DDBJ databases">
        <authorList>
            <person name="Gaut B.S."/>
            <person name="Morton B.R."/>
            <person name="Clegg M.T."/>
            <person name="Duvall M.R."/>
        </authorList>
    </citation>
    <scope>NUCLEOTIDE SEQUENCE [LARGE SCALE GENOMIC DNA]</scope>
    <source>
        <strain evidence="5">Cupriavidus taiwanensis LMG 19425</strain>
        <plasmid evidence="7">Plasmid ii</plasmid>
    </source>
</reference>
<feature type="domain" description="HTH luxR-type" evidence="4">
    <location>
        <begin position="832"/>
        <end position="897"/>
    </location>
</feature>
<dbReference type="CDD" id="cd06170">
    <property type="entry name" value="LuxR_C_like"/>
    <property type="match status" value="1"/>
</dbReference>
<dbReference type="InterPro" id="IPR039420">
    <property type="entry name" value="WalR-like"/>
</dbReference>
<dbReference type="EMBL" id="OOEF01000035">
    <property type="protein sequence ID" value="SPK70199.1"/>
    <property type="molecule type" value="Genomic_DNA"/>
</dbReference>
<gene>
    <name evidence="6" type="ORF">CT19425_MP20456</name>
    <name evidence="5" type="ORF">CT19425_U400016</name>
</gene>
<dbReference type="InterPro" id="IPR011990">
    <property type="entry name" value="TPR-like_helical_dom_sf"/>
</dbReference>
<dbReference type="Gene3D" id="1.10.10.10">
    <property type="entry name" value="Winged helix-like DNA-binding domain superfamily/Winged helix DNA-binding domain"/>
    <property type="match status" value="1"/>
</dbReference>
<dbReference type="InterPro" id="IPR027417">
    <property type="entry name" value="P-loop_NTPase"/>
</dbReference>
<evidence type="ECO:0000313" key="6">
    <source>
        <dbReference type="EMBL" id="SPK74746.1"/>
    </source>
</evidence>
<dbReference type="GO" id="GO:0006355">
    <property type="term" value="P:regulation of DNA-templated transcription"/>
    <property type="evidence" value="ECO:0007669"/>
    <property type="project" value="InterPro"/>
</dbReference>
<dbReference type="Pfam" id="PF17874">
    <property type="entry name" value="TPR_MalT"/>
    <property type="match status" value="1"/>
</dbReference>
<dbReference type="PANTHER" id="PTHR43214">
    <property type="entry name" value="TWO-COMPONENT RESPONSE REGULATOR"/>
    <property type="match status" value="1"/>
</dbReference>
<keyword evidence="3" id="KW-0804">Transcription</keyword>
<accession>A0A375I9M7</accession>
<dbReference type="RefSeq" id="WP_172583335.1">
    <property type="nucleotide sequence ID" value="NZ_JAYMSA010000005.1"/>
</dbReference>
<dbReference type="Proteomes" id="UP000255505">
    <property type="component" value="Plasmid II"/>
</dbReference>
<dbReference type="InterPro" id="IPR041664">
    <property type="entry name" value="AAA_16"/>
</dbReference>
<organism evidence="5 7">
    <name type="scientific">Cupriavidus taiwanensis</name>
    <dbReference type="NCBI Taxonomy" id="164546"/>
    <lineage>
        <taxon>Bacteria</taxon>
        <taxon>Pseudomonadati</taxon>
        <taxon>Pseudomonadota</taxon>
        <taxon>Betaproteobacteria</taxon>
        <taxon>Burkholderiales</taxon>
        <taxon>Burkholderiaceae</taxon>
        <taxon>Cupriavidus</taxon>
    </lineage>
</organism>
<dbReference type="Pfam" id="PF25873">
    <property type="entry name" value="WHD_MalT"/>
    <property type="match status" value="1"/>
</dbReference>
<dbReference type="SUPFAM" id="SSF46894">
    <property type="entry name" value="C-terminal effector domain of the bipartite response regulators"/>
    <property type="match status" value="1"/>
</dbReference>
<keyword evidence="2" id="KW-0238">DNA-binding</keyword>
<geneLocation type="plasmid" evidence="6">
    <name>II</name>
</geneLocation>
<dbReference type="GO" id="GO:0003677">
    <property type="term" value="F:DNA binding"/>
    <property type="evidence" value="ECO:0007669"/>
    <property type="project" value="UniProtKB-KW"/>
</dbReference>
<dbReference type="SUPFAM" id="SSF52540">
    <property type="entry name" value="P-loop containing nucleoside triphosphate hydrolases"/>
    <property type="match status" value="1"/>
</dbReference>
<evidence type="ECO:0000256" key="2">
    <source>
        <dbReference type="ARBA" id="ARBA00023125"/>
    </source>
</evidence>
<evidence type="ECO:0000313" key="5">
    <source>
        <dbReference type="EMBL" id="SPK70199.1"/>
    </source>
</evidence>
<dbReference type="InterPro" id="IPR041617">
    <property type="entry name" value="TPR_MalT"/>
</dbReference>
<evidence type="ECO:0000259" key="4">
    <source>
        <dbReference type="PROSITE" id="PS50043"/>
    </source>
</evidence>
<protein>
    <submittedName>
        <fullName evidence="5">Putative ATP-dependent transcriptional regulator</fullName>
    </submittedName>
</protein>
<dbReference type="Proteomes" id="UP000255505">
    <property type="component" value="Unassembled WGS sequence"/>
</dbReference>
<dbReference type="Pfam" id="PF13191">
    <property type="entry name" value="AAA_16"/>
    <property type="match status" value="1"/>
</dbReference>
<name>A0A375I9M7_9BURK</name>
<dbReference type="Pfam" id="PF00196">
    <property type="entry name" value="GerE"/>
    <property type="match status" value="1"/>
</dbReference>
<evidence type="ECO:0000313" key="7">
    <source>
        <dbReference type="Proteomes" id="UP000255505"/>
    </source>
</evidence>
<dbReference type="PROSITE" id="PS50043">
    <property type="entry name" value="HTH_LUXR_2"/>
    <property type="match status" value="1"/>
</dbReference>
<dbReference type="SMART" id="SM00421">
    <property type="entry name" value="HTH_LUXR"/>
    <property type="match status" value="1"/>
</dbReference>
<dbReference type="InterPro" id="IPR059106">
    <property type="entry name" value="WHD_MalT"/>
</dbReference>
<keyword evidence="6" id="KW-0614">Plasmid</keyword>
<evidence type="ECO:0000256" key="1">
    <source>
        <dbReference type="ARBA" id="ARBA00023015"/>
    </source>
</evidence>
<dbReference type="Gene3D" id="1.25.40.10">
    <property type="entry name" value="Tetratricopeptide repeat domain"/>
    <property type="match status" value="1"/>
</dbReference>